<evidence type="ECO:0000256" key="4">
    <source>
        <dbReference type="ARBA" id="ARBA00023163"/>
    </source>
</evidence>
<keyword evidence="3" id="KW-0238">DNA-binding</keyword>
<dbReference type="SUPFAM" id="SSF100950">
    <property type="entry name" value="NagB/RpiA/CoA transferase-like"/>
    <property type="match status" value="1"/>
</dbReference>
<organism evidence="6 7">
    <name type="scientific">Eupransor demetentiae</name>
    <dbReference type="NCBI Taxonomy" id="3109584"/>
    <lineage>
        <taxon>Bacteria</taxon>
        <taxon>Bacillati</taxon>
        <taxon>Bacillota</taxon>
        <taxon>Bacilli</taxon>
        <taxon>Lactobacillales</taxon>
        <taxon>Lactobacillaceae</taxon>
        <taxon>Eupransor</taxon>
    </lineage>
</organism>
<feature type="domain" description="Sugar-binding" evidence="5">
    <location>
        <begin position="57"/>
        <end position="309"/>
    </location>
</feature>
<keyword evidence="4" id="KW-0804">Transcription</keyword>
<gene>
    <name evidence="6" type="ORF">R54876_GBNLAHCA_00565</name>
</gene>
<evidence type="ECO:0000259" key="5">
    <source>
        <dbReference type="Pfam" id="PF04198"/>
    </source>
</evidence>
<comment type="similarity">
    <text evidence="1">Belongs to the SorC transcriptional regulatory family.</text>
</comment>
<sequence length="312" mass="34557">MTDKTLLSQISEDYYLNKLSFGEISEKYHLSRYLINKYLNEALKTGVVKIEITATANRNAQLEQIFKEHYPDVNCYIIQDDTTATATAELLSNYAATIVVKHLAHDDHVVGMTWGDTMYSLIEGIDSNPLDQIKFTQFVGENMKYNSTAGSVRIVERAAKKMGGEFLTLPSPLYVLNNDVREGMYQEASLKNTLSQARDMDTILTGIGTLASLESVPVWNNQLTSLFPGVELNEVAGMIYGRPFDIKGRVLNSTSDKVLGLSMAEILAVPKRIAVVRSKEKSAAVLGALRGKLATDIVFSEALAYQVLNLEK</sequence>
<dbReference type="Gene3D" id="1.10.10.60">
    <property type="entry name" value="Homeodomain-like"/>
    <property type="match status" value="1"/>
</dbReference>
<dbReference type="InterPro" id="IPR037171">
    <property type="entry name" value="NagB/RpiA_transferase-like"/>
</dbReference>
<dbReference type="RefSeq" id="WP_349641549.1">
    <property type="nucleotide sequence ID" value="NZ_CAWVOH010000001.1"/>
</dbReference>
<comment type="caution">
    <text evidence="6">The sequence shown here is derived from an EMBL/GenBank/DDBJ whole genome shotgun (WGS) entry which is preliminary data.</text>
</comment>
<dbReference type="Pfam" id="PF04198">
    <property type="entry name" value="Sugar-bind"/>
    <property type="match status" value="1"/>
</dbReference>
<dbReference type="PANTHER" id="PTHR34294">
    <property type="entry name" value="TRANSCRIPTIONAL REGULATOR-RELATED"/>
    <property type="match status" value="1"/>
</dbReference>
<evidence type="ECO:0000313" key="7">
    <source>
        <dbReference type="Proteomes" id="UP001314241"/>
    </source>
</evidence>
<dbReference type="Gene3D" id="3.40.50.1360">
    <property type="match status" value="1"/>
</dbReference>
<protein>
    <submittedName>
        <fullName evidence="6">DeoR family (DeoR)</fullName>
    </submittedName>
</protein>
<dbReference type="InterPro" id="IPR007324">
    <property type="entry name" value="Sugar-bd_dom_put"/>
</dbReference>
<reference evidence="6 7" key="1">
    <citation type="submission" date="2024-01" db="EMBL/GenBank/DDBJ databases">
        <authorList>
            <person name="Botero Cardona J."/>
        </authorList>
    </citation>
    <scope>NUCLEOTIDE SEQUENCE [LARGE SCALE GENOMIC DNA]</scope>
    <source>
        <strain evidence="6 7">LMG 33000</strain>
    </source>
</reference>
<keyword evidence="2" id="KW-0805">Transcription regulation</keyword>
<dbReference type="EMBL" id="CAWVOH010000001">
    <property type="protein sequence ID" value="CAK8054006.1"/>
    <property type="molecule type" value="Genomic_DNA"/>
</dbReference>
<proteinExistence type="inferred from homology"/>
<accession>A0ABM9N4B1</accession>
<evidence type="ECO:0000256" key="1">
    <source>
        <dbReference type="ARBA" id="ARBA00010466"/>
    </source>
</evidence>
<dbReference type="Proteomes" id="UP001314241">
    <property type="component" value="Unassembled WGS sequence"/>
</dbReference>
<dbReference type="InterPro" id="IPR051054">
    <property type="entry name" value="SorC_transcr_regulators"/>
</dbReference>
<keyword evidence="7" id="KW-1185">Reference proteome</keyword>
<dbReference type="PANTHER" id="PTHR34294:SF1">
    <property type="entry name" value="TRANSCRIPTIONAL REGULATOR LSRR"/>
    <property type="match status" value="1"/>
</dbReference>
<evidence type="ECO:0000313" key="6">
    <source>
        <dbReference type="EMBL" id="CAK8054006.1"/>
    </source>
</evidence>
<evidence type="ECO:0000256" key="3">
    <source>
        <dbReference type="ARBA" id="ARBA00023125"/>
    </source>
</evidence>
<name>A0ABM9N4B1_9LACO</name>
<evidence type="ECO:0000256" key="2">
    <source>
        <dbReference type="ARBA" id="ARBA00023015"/>
    </source>
</evidence>